<protein>
    <submittedName>
        <fullName evidence="2">Putative secreted protein</fullName>
    </submittedName>
</protein>
<proteinExistence type="predicted"/>
<feature type="signal peptide" evidence="1">
    <location>
        <begin position="1"/>
        <end position="20"/>
    </location>
</feature>
<keyword evidence="1" id="KW-0732">Signal</keyword>
<accession>A0A6B0UIZ3</accession>
<dbReference type="AlphaFoldDB" id="A0A6B0UIZ3"/>
<feature type="chain" id="PRO_5025569149" evidence="1">
    <location>
        <begin position="21"/>
        <end position="109"/>
    </location>
</feature>
<evidence type="ECO:0000256" key="1">
    <source>
        <dbReference type="SAM" id="SignalP"/>
    </source>
</evidence>
<organism evidence="2">
    <name type="scientific">Ixodes ricinus</name>
    <name type="common">Common tick</name>
    <name type="synonym">Acarus ricinus</name>
    <dbReference type="NCBI Taxonomy" id="34613"/>
    <lineage>
        <taxon>Eukaryota</taxon>
        <taxon>Metazoa</taxon>
        <taxon>Ecdysozoa</taxon>
        <taxon>Arthropoda</taxon>
        <taxon>Chelicerata</taxon>
        <taxon>Arachnida</taxon>
        <taxon>Acari</taxon>
        <taxon>Parasitiformes</taxon>
        <taxon>Ixodida</taxon>
        <taxon>Ixodoidea</taxon>
        <taxon>Ixodidae</taxon>
        <taxon>Ixodinae</taxon>
        <taxon>Ixodes</taxon>
    </lineage>
</organism>
<evidence type="ECO:0000313" key="2">
    <source>
        <dbReference type="EMBL" id="MXU89629.1"/>
    </source>
</evidence>
<name>A0A6B0UIZ3_IXORI</name>
<reference evidence="2" key="1">
    <citation type="submission" date="2019-12" db="EMBL/GenBank/DDBJ databases">
        <title>An insight into the sialome of adult female Ixodes ricinus ticks feeding for 6 days.</title>
        <authorList>
            <person name="Perner J."/>
            <person name="Ribeiro J.M.C."/>
        </authorList>
    </citation>
    <scope>NUCLEOTIDE SEQUENCE</scope>
    <source>
        <strain evidence="2">Semi-engorged</strain>
        <tissue evidence="2">Salivary glands</tissue>
    </source>
</reference>
<dbReference type="EMBL" id="GIFC01007546">
    <property type="protein sequence ID" value="MXU89629.1"/>
    <property type="molecule type" value="Transcribed_RNA"/>
</dbReference>
<sequence>MFFFLISSVFQFILLPAATGASLVSCNSDLVRLLPPCCVEFDNVSIVARHLCSNELRPCRRRSGVTCTFTAERLQLLSLVLKNKQCAVVVSLMRYDVPENNHTQENSFK</sequence>